<dbReference type="PATRIC" id="fig|1234679.3.peg.3563"/>
<name>K8E846_CARML</name>
<organism evidence="2 3">
    <name type="scientific">Carnobacterium maltaromaticum LMA28</name>
    <dbReference type="NCBI Taxonomy" id="1234679"/>
    <lineage>
        <taxon>Bacteria</taxon>
        <taxon>Bacillati</taxon>
        <taxon>Bacillota</taxon>
        <taxon>Bacilli</taxon>
        <taxon>Lactobacillales</taxon>
        <taxon>Carnobacteriaceae</taxon>
        <taxon>Carnobacterium</taxon>
    </lineage>
</organism>
<evidence type="ECO:0000313" key="2">
    <source>
        <dbReference type="EMBL" id="CCO13169.1"/>
    </source>
</evidence>
<keyword evidence="3" id="KW-1185">Reference proteome</keyword>
<feature type="chain" id="PRO_5003919024" description="LPXTG-motif cell wall anchor domain protein" evidence="1">
    <location>
        <begin position="25"/>
        <end position="98"/>
    </location>
</feature>
<dbReference type="OrthoDB" id="9964033at2"/>
<dbReference type="NCBIfam" id="TIGR01167">
    <property type="entry name" value="LPXTG_anchor"/>
    <property type="match status" value="1"/>
</dbReference>
<feature type="signal peptide" evidence="1">
    <location>
        <begin position="1"/>
        <end position="24"/>
    </location>
</feature>
<reference evidence="3" key="1">
    <citation type="journal article" date="2013" name="Genome Announc.">
        <title>Complete Chromosome Sequence of Carnobacterium maltaromaticum LMA 28.</title>
        <authorList>
            <person name="Cailliez-Grimal C."/>
            <person name="Chaillou S."/>
            <person name="Anba-Mondoloni J."/>
            <person name="Loux V."/>
            <person name="Afzal M.I."/>
            <person name="Rahman A."/>
            <person name="Kergourlay G."/>
            <person name="Champomier-Verges M.C."/>
            <person name="Zagorec M."/>
            <person name="Dalgaard P."/>
            <person name="Leisner J.J."/>
            <person name="Prevost H."/>
            <person name="Revol-Junelles A.M."/>
            <person name="Borges F."/>
        </authorList>
    </citation>
    <scope>NUCLEOTIDE SEQUENCE</scope>
    <source>
        <strain evidence="3">LMA28</strain>
    </source>
</reference>
<protein>
    <recommendedName>
        <fullName evidence="4">LPXTG-motif cell wall anchor domain protein</fullName>
    </recommendedName>
</protein>
<dbReference type="AlphaFoldDB" id="K8E846"/>
<accession>K8E846</accession>
<evidence type="ECO:0000313" key="3">
    <source>
        <dbReference type="Proteomes" id="UP000000212"/>
    </source>
</evidence>
<evidence type="ECO:0008006" key="4">
    <source>
        <dbReference type="Google" id="ProtNLM"/>
    </source>
</evidence>
<dbReference type="RefSeq" id="WP_015077859.1">
    <property type="nucleotide sequence ID" value="NC_019425.2"/>
</dbReference>
<gene>
    <name evidence="2" type="ORF">BN424_3557</name>
</gene>
<dbReference type="Proteomes" id="UP000000212">
    <property type="component" value="Chromosome"/>
</dbReference>
<evidence type="ECO:0000256" key="1">
    <source>
        <dbReference type="SAM" id="SignalP"/>
    </source>
</evidence>
<sequence>MKKRIVLVLLFLGCLSISWTVVDASEKQTYESNSGIGFYGKYEYPETETEVVTPNQILPAGKPSPSVANHGSLPQTGTTNTGYLNLIGMLILSGSLLS</sequence>
<dbReference type="HOGENOM" id="CLU_2328604_0_0_9"/>
<dbReference type="EMBL" id="HE999757">
    <property type="protein sequence ID" value="CCO13169.1"/>
    <property type="molecule type" value="Genomic_DNA"/>
</dbReference>
<keyword evidence="1" id="KW-0732">Signal</keyword>
<proteinExistence type="predicted"/>
<dbReference type="KEGG" id="cml:BN424_3557"/>